<organism evidence="5 6">
    <name type="scientific">Roseivivax marinus</name>
    <dbReference type="NCBI Taxonomy" id="1379903"/>
    <lineage>
        <taxon>Bacteria</taxon>
        <taxon>Pseudomonadati</taxon>
        <taxon>Pseudomonadota</taxon>
        <taxon>Alphaproteobacteria</taxon>
        <taxon>Rhodobacterales</taxon>
        <taxon>Roseobacteraceae</taxon>
        <taxon>Roseivivax</taxon>
    </lineage>
</organism>
<dbReference type="AlphaFoldDB" id="W4HKN3"/>
<dbReference type="PANTHER" id="PTHR44688">
    <property type="entry name" value="DNA-BINDING TRANSCRIPTIONAL ACTIVATOR DEVR_DOSR"/>
    <property type="match status" value="1"/>
</dbReference>
<dbReference type="EMBL" id="AQQW01000006">
    <property type="protein sequence ID" value="ETW12691.1"/>
    <property type="molecule type" value="Genomic_DNA"/>
</dbReference>
<dbReference type="InterPro" id="IPR036388">
    <property type="entry name" value="WH-like_DNA-bd_sf"/>
</dbReference>
<dbReference type="SMART" id="SM00421">
    <property type="entry name" value="HTH_LUXR"/>
    <property type="match status" value="1"/>
</dbReference>
<evidence type="ECO:0000256" key="3">
    <source>
        <dbReference type="ARBA" id="ARBA00023163"/>
    </source>
</evidence>
<gene>
    <name evidence="5" type="ORF">ATO8_11754</name>
</gene>
<dbReference type="STRING" id="1379903.ATO8_11754"/>
<dbReference type="InterPro" id="IPR000792">
    <property type="entry name" value="Tscrpt_reg_LuxR_C"/>
</dbReference>
<evidence type="ECO:0000313" key="6">
    <source>
        <dbReference type="Proteomes" id="UP000019063"/>
    </source>
</evidence>
<dbReference type="PROSITE" id="PS50043">
    <property type="entry name" value="HTH_LUXR_2"/>
    <property type="match status" value="1"/>
</dbReference>
<keyword evidence="3" id="KW-0804">Transcription</keyword>
<sequence>MHAICEPMEFYALTRLFEADGFRIEHLDRDDPGTDGDMALATSAVVYLALSSLDELPSLIARLERAAPEVPVVFAPHAGCDADALWRRVRAPGRSVLRAEAGEVEIRCAVLLAREGYSVAPRVSVVPSRPVAPTPAKHLKEARLTVRELEIAEAVRIGLSNKEIAQHLGISPHTVNVHVGSILRKLGARNRTQIALQASGEHSG</sequence>
<protein>
    <submittedName>
        <fullName evidence="5">Response regulator</fullName>
    </submittedName>
</protein>
<dbReference type="eggNOG" id="COG2197">
    <property type="taxonomic scope" value="Bacteria"/>
</dbReference>
<comment type="caution">
    <text evidence="5">The sequence shown here is derived from an EMBL/GenBank/DDBJ whole genome shotgun (WGS) entry which is preliminary data.</text>
</comment>
<dbReference type="Pfam" id="PF00196">
    <property type="entry name" value="GerE"/>
    <property type="match status" value="1"/>
</dbReference>
<name>W4HKN3_9RHOB</name>
<evidence type="ECO:0000313" key="5">
    <source>
        <dbReference type="EMBL" id="ETW12691.1"/>
    </source>
</evidence>
<dbReference type="Proteomes" id="UP000019063">
    <property type="component" value="Unassembled WGS sequence"/>
</dbReference>
<feature type="domain" description="HTH luxR-type" evidence="4">
    <location>
        <begin position="137"/>
        <end position="202"/>
    </location>
</feature>
<keyword evidence="1" id="KW-0805">Transcription regulation</keyword>
<dbReference type="PROSITE" id="PS00622">
    <property type="entry name" value="HTH_LUXR_1"/>
    <property type="match status" value="1"/>
</dbReference>
<dbReference type="GO" id="GO:0006355">
    <property type="term" value="P:regulation of DNA-templated transcription"/>
    <property type="evidence" value="ECO:0007669"/>
    <property type="project" value="InterPro"/>
</dbReference>
<evidence type="ECO:0000256" key="1">
    <source>
        <dbReference type="ARBA" id="ARBA00023015"/>
    </source>
</evidence>
<dbReference type="GO" id="GO:0003677">
    <property type="term" value="F:DNA binding"/>
    <property type="evidence" value="ECO:0007669"/>
    <property type="project" value="UniProtKB-KW"/>
</dbReference>
<evidence type="ECO:0000256" key="2">
    <source>
        <dbReference type="ARBA" id="ARBA00023125"/>
    </source>
</evidence>
<dbReference type="CDD" id="cd06170">
    <property type="entry name" value="LuxR_C_like"/>
    <property type="match status" value="1"/>
</dbReference>
<dbReference type="Gene3D" id="1.10.10.10">
    <property type="entry name" value="Winged helix-like DNA-binding domain superfamily/Winged helix DNA-binding domain"/>
    <property type="match status" value="1"/>
</dbReference>
<reference evidence="5 6" key="1">
    <citation type="journal article" date="2014" name="Antonie Van Leeuwenhoek">
        <title>Roseivivax atlanticus sp. nov., isolated from surface seawater of the Atlantic Ocean.</title>
        <authorList>
            <person name="Li G."/>
            <person name="Lai Q."/>
            <person name="Liu X."/>
            <person name="Sun F."/>
            <person name="Shao Z."/>
        </authorList>
    </citation>
    <scope>NUCLEOTIDE SEQUENCE [LARGE SCALE GENOMIC DNA]</scope>
    <source>
        <strain evidence="5 6">22II-s10s</strain>
    </source>
</reference>
<keyword evidence="2" id="KW-0238">DNA-binding</keyword>
<dbReference type="PANTHER" id="PTHR44688:SF16">
    <property type="entry name" value="DNA-BINDING TRANSCRIPTIONAL ACTIVATOR DEVR_DOSR"/>
    <property type="match status" value="1"/>
</dbReference>
<proteinExistence type="predicted"/>
<dbReference type="SUPFAM" id="SSF46894">
    <property type="entry name" value="C-terminal effector domain of the bipartite response regulators"/>
    <property type="match status" value="1"/>
</dbReference>
<dbReference type="PRINTS" id="PR00038">
    <property type="entry name" value="HTHLUXR"/>
</dbReference>
<evidence type="ECO:0000259" key="4">
    <source>
        <dbReference type="PROSITE" id="PS50043"/>
    </source>
</evidence>
<accession>W4HKN3</accession>
<keyword evidence="6" id="KW-1185">Reference proteome</keyword>
<dbReference type="InterPro" id="IPR016032">
    <property type="entry name" value="Sig_transdc_resp-reg_C-effctor"/>
</dbReference>